<dbReference type="PaxDb" id="39947-A0A0P0V7Q1"/>
<feature type="compositionally biased region" description="Basic residues" evidence="1">
    <location>
        <begin position="31"/>
        <end position="57"/>
    </location>
</feature>
<feature type="non-terminal residue" evidence="2">
    <location>
        <position position="89"/>
    </location>
</feature>
<organism evidence="2 3">
    <name type="scientific">Oryza sativa subsp. japonica</name>
    <name type="common">Rice</name>
    <dbReference type="NCBI Taxonomy" id="39947"/>
    <lineage>
        <taxon>Eukaryota</taxon>
        <taxon>Viridiplantae</taxon>
        <taxon>Streptophyta</taxon>
        <taxon>Embryophyta</taxon>
        <taxon>Tracheophyta</taxon>
        <taxon>Spermatophyta</taxon>
        <taxon>Magnoliopsida</taxon>
        <taxon>Liliopsida</taxon>
        <taxon>Poales</taxon>
        <taxon>Poaceae</taxon>
        <taxon>BOP clade</taxon>
        <taxon>Oryzoideae</taxon>
        <taxon>Oryzeae</taxon>
        <taxon>Oryzinae</taxon>
        <taxon>Oryza</taxon>
        <taxon>Oryza sativa</taxon>
    </lineage>
</organism>
<feature type="region of interest" description="Disordered" evidence="1">
    <location>
        <begin position="1"/>
        <end position="89"/>
    </location>
</feature>
<gene>
    <name evidence="2" type="ordered locus">Os01g0728325</name>
    <name evidence="2" type="ORF">OSNPB_010728325</name>
</gene>
<reference evidence="2 3" key="3">
    <citation type="journal article" date="2013" name="Rice">
        <title>Improvement of the Oryza sativa Nipponbare reference genome using next generation sequence and optical map data.</title>
        <authorList>
            <person name="Kawahara Y."/>
            <person name="de la Bastide M."/>
            <person name="Hamilton J.P."/>
            <person name="Kanamori H."/>
            <person name="McCombie W.R."/>
            <person name="Ouyang S."/>
            <person name="Schwartz D.C."/>
            <person name="Tanaka T."/>
            <person name="Wu J."/>
            <person name="Zhou S."/>
            <person name="Childs K.L."/>
            <person name="Davidson R.M."/>
            <person name="Lin H."/>
            <person name="Quesada-Ocampo L."/>
            <person name="Vaillancourt B."/>
            <person name="Sakai H."/>
            <person name="Lee S.S."/>
            <person name="Kim J."/>
            <person name="Numa H."/>
            <person name="Itoh T."/>
            <person name="Buell C.R."/>
            <person name="Matsumoto T."/>
        </authorList>
    </citation>
    <scope>NUCLEOTIDE SEQUENCE [LARGE SCALE GENOMIC DNA]</scope>
    <source>
        <strain evidence="3">cv. Nipponbare</strain>
    </source>
</reference>
<reference evidence="3" key="1">
    <citation type="journal article" date="2005" name="Nature">
        <title>The map-based sequence of the rice genome.</title>
        <authorList>
            <consortium name="International rice genome sequencing project (IRGSP)"/>
            <person name="Matsumoto T."/>
            <person name="Wu J."/>
            <person name="Kanamori H."/>
            <person name="Katayose Y."/>
            <person name="Fujisawa M."/>
            <person name="Namiki N."/>
            <person name="Mizuno H."/>
            <person name="Yamamoto K."/>
            <person name="Antonio B.A."/>
            <person name="Baba T."/>
            <person name="Sakata K."/>
            <person name="Nagamura Y."/>
            <person name="Aoki H."/>
            <person name="Arikawa K."/>
            <person name="Arita K."/>
            <person name="Bito T."/>
            <person name="Chiden Y."/>
            <person name="Fujitsuka N."/>
            <person name="Fukunaka R."/>
            <person name="Hamada M."/>
            <person name="Harada C."/>
            <person name="Hayashi A."/>
            <person name="Hijishita S."/>
            <person name="Honda M."/>
            <person name="Hosokawa S."/>
            <person name="Ichikawa Y."/>
            <person name="Idonuma A."/>
            <person name="Iijima M."/>
            <person name="Ikeda M."/>
            <person name="Ikeno M."/>
            <person name="Ito K."/>
            <person name="Ito S."/>
            <person name="Ito T."/>
            <person name="Ito Y."/>
            <person name="Ito Y."/>
            <person name="Iwabuchi A."/>
            <person name="Kamiya K."/>
            <person name="Karasawa W."/>
            <person name="Kurita K."/>
            <person name="Katagiri S."/>
            <person name="Kikuta A."/>
            <person name="Kobayashi H."/>
            <person name="Kobayashi N."/>
            <person name="Machita K."/>
            <person name="Maehara T."/>
            <person name="Masukawa M."/>
            <person name="Mizubayashi T."/>
            <person name="Mukai Y."/>
            <person name="Nagasaki H."/>
            <person name="Nagata Y."/>
            <person name="Naito S."/>
            <person name="Nakashima M."/>
            <person name="Nakama Y."/>
            <person name="Nakamichi Y."/>
            <person name="Nakamura M."/>
            <person name="Meguro A."/>
            <person name="Negishi M."/>
            <person name="Ohta I."/>
            <person name="Ohta T."/>
            <person name="Okamoto M."/>
            <person name="Ono N."/>
            <person name="Saji S."/>
            <person name="Sakaguchi M."/>
            <person name="Sakai K."/>
            <person name="Shibata M."/>
            <person name="Shimokawa T."/>
            <person name="Song J."/>
            <person name="Takazaki Y."/>
            <person name="Terasawa K."/>
            <person name="Tsugane M."/>
            <person name="Tsuji K."/>
            <person name="Ueda S."/>
            <person name="Waki K."/>
            <person name="Yamagata H."/>
            <person name="Yamamoto M."/>
            <person name="Yamamoto S."/>
            <person name="Yamane H."/>
            <person name="Yoshiki S."/>
            <person name="Yoshihara R."/>
            <person name="Yukawa K."/>
            <person name="Zhong H."/>
            <person name="Yano M."/>
            <person name="Yuan Q."/>
            <person name="Ouyang S."/>
            <person name="Liu J."/>
            <person name="Jones K.M."/>
            <person name="Gansberger K."/>
            <person name="Moffat K."/>
            <person name="Hill J."/>
            <person name="Bera J."/>
            <person name="Fadrosh D."/>
            <person name="Jin S."/>
            <person name="Johri S."/>
            <person name="Kim M."/>
            <person name="Overton L."/>
            <person name="Reardon M."/>
            <person name="Tsitrin T."/>
            <person name="Vuong H."/>
            <person name="Weaver B."/>
            <person name="Ciecko A."/>
            <person name="Tallon L."/>
            <person name="Jackson J."/>
            <person name="Pai G."/>
            <person name="Aken S.V."/>
            <person name="Utterback T."/>
            <person name="Reidmuller S."/>
            <person name="Feldblyum T."/>
            <person name="Hsiao J."/>
            <person name="Zismann V."/>
            <person name="Iobst S."/>
            <person name="de Vazeille A.R."/>
            <person name="Buell C.R."/>
            <person name="Ying K."/>
            <person name="Li Y."/>
            <person name="Lu T."/>
            <person name="Huang Y."/>
            <person name="Zhao Q."/>
            <person name="Feng Q."/>
            <person name="Zhang L."/>
            <person name="Zhu J."/>
            <person name="Weng Q."/>
            <person name="Mu J."/>
            <person name="Lu Y."/>
            <person name="Fan D."/>
            <person name="Liu Y."/>
            <person name="Guan J."/>
            <person name="Zhang Y."/>
            <person name="Yu S."/>
            <person name="Liu X."/>
            <person name="Zhang Y."/>
            <person name="Hong G."/>
            <person name="Han B."/>
            <person name="Choisne N."/>
            <person name="Demange N."/>
            <person name="Orjeda G."/>
            <person name="Samain S."/>
            <person name="Cattolico L."/>
            <person name="Pelletier E."/>
            <person name="Couloux A."/>
            <person name="Segurens B."/>
            <person name="Wincker P."/>
            <person name="D'Hont A."/>
            <person name="Scarpelli C."/>
            <person name="Weissenbach J."/>
            <person name="Salanoubat M."/>
            <person name="Quetier F."/>
            <person name="Yu Y."/>
            <person name="Kim H.R."/>
            <person name="Rambo T."/>
            <person name="Currie J."/>
            <person name="Collura K."/>
            <person name="Luo M."/>
            <person name="Yang T."/>
            <person name="Ammiraju J.S.S."/>
            <person name="Engler F."/>
            <person name="Soderlund C."/>
            <person name="Wing R.A."/>
            <person name="Palmer L.E."/>
            <person name="de la Bastide M."/>
            <person name="Spiegel L."/>
            <person name="Nascimento L."/>
            <person name="Zutavern T."/>
            <person name="O'Shaughnessy A."/>
            <person name="Dike S."/>
            <person name="Dedhia N."/>
            <person name="Preston R."/>
            <person name="Balija V."/>
            <person name="McCombie W.R."/>
            <person name="Chow T."/>
            <person name="Chen H."/>
            <person name="Chung M."/>
            <person name="Chen C."/>
            <person name="Shaw J."/>
            <person name="Wu H."/>
            <person name="Hsiao K."/>
            <person name="Chao Y."/>
            <person name="Chu M."/>
            <person name="Cheng C."/>
            <person name="Hour A."/>
            <person name="Lee P."/>
            <person name="Lin S."/>
            <person name="Lin Y."/>
            <person name="Liou J."/>
            <person name="Liu S."/>
            <person name="Hsing Y."/>
            <person name="Raghuvanshi S."/>
            <person name="Mohanty A."/>
            <person name="Bharti A.K."/>
            <person name="Gaur A."/>
            <person name="Gupta V."/>
            <person name="Kumar D."/>
            <person name="Ravi V."/>
            <person name="Vij S."/>
            <person name="Kapur A."/>
            <person name="Khurana P."/>
            <person name="Khurana P."/>
            <person name="Khurana J.P."/>
            <person name="Tyagi A.K."/>
            <person name="Gaikwad K."/>
            <person name="Singh A."/>
            <person name="Dalal V."/>
            <person name="Srivastava S."/>
            <person name="Dixit A."/>
            <person name="Pal A.K."/>
            <person name="Ghazi I.A."/>
            <person name="Yadav M."/>
            <person name="Pandit A."/>
            <person name="Bhargava A."/>
            <person name="Sureshbabu K."/>
            <person name="Batra K."/>
            <person name="Sharma T.R."/>
            <person name="Mohapatra T."/>
            <person name="Singh N.K."/>
            <person name="Messing J."/>
            <person name="Nelson A.B."/>
            <person name="Fuks G."/>
            <person name="Kavchok S."/>
            <person name="Keizer G."/>
            <person name="Linton E."/>
            <person name="Llaca V."/>
            <person name="Song R."/>
            <person name="Tanyolac B."/>
            <person name="Young S."/>
            <person name="Ho-Il K."/>
            <person name="Hahn J.H."/>
            <person name="Sangsakoo G."/>
            <person name="Vanavichit A."/>
            <person name="de Mattos Luiz.A.T."/>
            <person name="Zimmer P.D."/>
            <person name="Malone G."/>
            <person name="Dellagostin O."/>
            <person name="de Oliveira A.C."/>
            <person name="Bevan M."/>
            <person name="Bancroft I."/>
            <person name="Minx P."/>
            <person name="Cordum H."/>
            <person name="Wilson R."/>
            <person name="Cheng Z."/>
            <person name="Jin W."/>
            <person name="Jiang J."/>
            <person name="Leong S.A."/>
            <person name="Iwama H."/>
            <person name="Gojobori T."/>
            <person name="Itoh T."/>
            <person name="Niimura Y."/>
            <person name="Fujii Y."/>
            <person name="Habara T."/>
            <person name="Sakai H."/>
            <person name="Sato Y."/>
            <person name="Wilson G."/>
            <person name="Kumar K."/>
            <person name="McCouch S."/>
            <person name="Juretic N."/>
            <person name="Hoen D."/>
            <person name="Wright S."/>
            <person name="Bruskiewich R."/>
            <person name="Bureau T."/>
            <person name="Miyao A."/>
            <person name="Hirochika H."/>
            <person name="Nishikawa T."/>
            <person name="Kadowaki K."/>
            <person name="Sugiura M."/>
            <person name="Burr B."/>
            <person name="Sasaki T."/>
        </authorList>
    </citation>
    <scope>NUCLEOTIDE SEQUENCE [LARGE SCALE GENOMIC DNA]</scope>
    <source>
        <strain evidence="3">cv. Nipponbare</strain>
    </source>
</reference>
<feature type="compositionally biased region" description="Polar residues" evidence="1">
    <location>
        <begin position="1"/>
        <end position="10"/>
    </location>
</feature>
<dbReference type="EMBL" id="AP014957">
    <property type="protein sequence ID" value="BAS74151.1"/>
    <property type="molecule type" value="Genomic_DNA"/>
</dbReference>
<dbReference type="FunCoup" id="A0A0P0V7Q1">
    <property type="interactions" value="331"/>
</dbReference>
<evidence type="ECO:0000313" key="3">
    <source>
        <dbReference type="Proteomes" id="UP000059680"/>
    </source>
</evidence>
<protein>
    <submittedName>
        <fullName evidence="2">Os01g0728325 protein</fullName>
    </submittedName>
</protein>
<evidence type="ECO:0000313" key="2">
    <source>
        <dbReference type="EMBL" id="BAS74151.1"/>
    </source>
</evidence>
<proteinExistence type="predicted"/>
<feature type="compositionally biased region" description="Low complexity" evidence="1">
    <location>
        <begin position="11"/>
        <end position="22"/>
    </location>
</feature>
<feature type="compositionally biased region" description="Low complexity" evidence="1">
    <location>
        <begin position="62"/>
        <end position="75"/>
    </location>
</feature>
<dbReference type="Proteomes" id="UP000059680">
    <property type="component" value="Chromosome 1"/>
</dbReference>
<reference evidence="2 3" key="2">
    <citation type="journal article" date="2013" name="Plant Cell Physiol.">
        <title>Rice Annotation Project Database (RAP-DB): an integrative and interactive database for rice genomics.</title>
        <authorList>
            <person name="Sakai H."/>
            <person name="Lee S.S."/>
            <person name="Tanaka T."/>
            <person name="Numa H."/>
            <person name="Kim J."/>
            <person name="Kawahara Y."/>
            <person name="Wakimoto H."/>
            <person name="Yang C.C."/>
            <person name="Iwamoto M."/>
            <person name="Abe T."/>
            <person name="Yamada Y."/>
            <person name="Muto A."/>
            <person name="Inokuchi H."/>
            <person name="Ikemura T."/>
            <person name="Matsumoto T."/>
            <person name="Sasaki T."/>
            <person name="Itoh T."/>
        </authorList>
    </citation>
    <scope>NUCLEOTIDE SEQUENCE [LARGE SCALE GENOMIC DNA]</scope>
    <source>
        <strain evidence="3">cv. Nipponbare</strain>
    </source>
</reference>
<dbReference type="InParanoid" id="A0A0P0V7Q1"/>
<sequence length="89" mass="9345">MTRGTTSCEPSGSGLDAASLLSRPFSATSPMKRRYLVPRRPCARRARSSRRGVHHAHCSVQAHSHSSATAAPAPARLHGEAASPSISDA</sequence>
<keyword evidence="3" id="KW-1185">Reference proteome</keyword>
<accession>A0A0P0V7Q1</accession>
<dbReference type="AlphaFoldDB" id="A0A0P0V7Q1"/>
<name>A0A0P0V7Q1_ORYSJ</name>
<evidence type="ECO:0000256" key="1">
    <source>
        <dbReference type="SAM" id="MobiDB-lite"/>
    </source>
</evidence>